<dbReference type="STRING" id="371731.Rsw2DRAFT_3081"/>
<gene>
    <name evidence="1" type="ORF">Rsw2DRAFT_3081</name>
</gene>
<reference evidence="1 2" key="1">
    <citation type="submission" date="2009-08" db="EMBL/GenBank/DDBJ databases">
        <title>The draft genome of Rhodobacter sp. SW2.</title>
        <authorList>
            <consortium name="US DOE Joint Genome Institute (JGI-PGF)"/>
            <person name="Lucas S."/>
            <person name="Copeland A."/>
            <person name="Lapidus A."/>
            <person name="Glavina del Rio T."/>
            <person name="Tice H."/>
            <person name="Bruce D."/>
            <person name="Goodwin L."/>
            <person name="Pitluck S."/>
            <person name="Larimer F."/>
            <person name="Land M.L."/>
            <person name="Hauser L."/>
            <person name="Emerson D."/>
        </authorList>
    </citation>
    <scope>NUCLEOTIDE SEQUENCE [LARGE SCALE GENOMIC DNA]</scope>
    <source>
        <strain evidence="1 2">SW2</strain>
    </source>
</reference>
<protein>
    <submittedName>
        <fullName evidence="1">Uncharacterized protein</fullName>
    </submittedName>
</protein>
<accession>C8S4V3</accession>
<organism evidence="1 2">
    <name type="scientific">Rhodobacter ferrooxidans</name>
    <dbReference type="NCBI Taxonomy" id="371731"/>
    <lineage>
        <taxon>Bacteria</taxon>
        <taxon>Pseudomonadati</taxon>
        <taxon>Pseudomonadota</taxon>
        <taxon>Alphaproteobacteria</taxon>
        <taxon>Rhodobacterales</taxon>
        <taxon>Rhodobacter group</taxon>
        <taxon>Rhodobacter</taxon>
    </lineage>
</organism>
<dbReference type="AlphaFoldDB" id="C8S4V3"/>
<evidence type="ECO:0000313" key="2">
    <source>
        <dbReference type="Proteomes" id="UP000010121"/>
    </source>
</evidence>
<dbReference type="EMBL" id="ACYY01000028">
    <property type="protein sequence ID" value="EEW24012.1"/>
    <property type="molecule type" value="Genomic_DNA"/>
</dbReference>
<evidence type="ECO:0000313" key="1">
    <source>
        <dbReference type="EMBL" id="EEW24012.1"/>
    </source>
</evidence>
<name>C8S4V3_9RHOB</name>
<dbReference type="Proteomes" id="UP000010121">
    <property type="component" value="Unassembled WGS sequence"/>
</dbReference>
<sequence length="86" mass="9744">MMSEEARLILSTLNMNLEAKALVSRQAFQILLQVIEQTTDQTVRPAVLKAFHKLRESSSLLSDEEGDFRDLVAEEVMGYIDDLTDD</sequence>
<keyword evidence="2" id="KW-1185">Reference proteome</keyword>
<comment type="caution">
    <text evidence="1">The sequence shown here is derived from an EMBL/GenBank/DDBJ whole genome shotgun (WGS) entry which is preliminary data.</text>
</comment>
<proteinExistence type="predicted"/>
<dbReference type="RefSeq" id="WP_008032580.1">
    <property type="nucleotide sequence ID" value="NZ_ACYY01000028.1"/>
</dbReference>